<dbReference type="SUPFAM" id="SSF55550">
    <property type="entry name" value="SH2 domain"/>
    <property type="match status" value="1"/>
</dbReference>
<evidence type="ECO:0000259" key="4">
    <source>
        <dbReference type="PROSITE" id="PS50001"/>
    </source>
</evidence>
<organism evidence="5 6">
    <name type="scientific">Menidia menidia</name>
    <name type="common">Atlantic silverside</name>
    <dbReference type="NCBI Taxonomy" id="238744"/>
    <lineage>
        <taxon>Eukaryota</taxon>
        <taxon>Metazoa</taxon>
        <taxon>Chordata</taxon>
        <taxon>Craniata</taxon>
        <taxon>Vertebrata</taxon>
        <taxon>Euteleostomi</taxon>
        <taxon>Actinopterygii</taxon>
        <taxon>Neopterygii</taxon>
        <taxon>Teleostei</taxon>
        <taxon>Neoteleostei</taxon>
        <taxon>Acanthomorphata</taxon>
        <taxon>Ovalentaria</taxon>
        <taxon>Atherinomorphae</taxon>
        <taxon>Atheriniformes</taxon>
        <taxon>Atherinopsidae</taxon>
        <taxon>Menidiinae</taxon>
        <taxon>Menidia</taxon>
    </lineage>
</organism>
<evidence type="ECO:0000256" key="1">
    <source>
        <dbReference type="ARBA" id="ARBA00022999"/>
    </source>
</evidence>
<gene>
    <name evidence="5" type="ORF">MMEN_LOCUS17265</name>
</gene>
<dbReference type="EMBL" id="CAJRST010036666">
    <property type="protein sequence ID" value="CAG5989758.1"/>
    <property type="molecule type" value="Genomic_DNA"/>
</dbReference>
<proteinExistence type="predicted"/>
<dbReference type="Proteomes" id="UP000677803">
    <property type="component" value="Unassembled WGS sequence"/>
</dbReference>
<evidence type="ECO:0000256" key="2">
    <source>
        <dbReference type="PROSITE-ProRule" id="PRU00191"/>
    </source>
</evidence>
<dbReference type="AlphaFoldDB" id="A0A8S4BT48"/>
<feature type="compositionally biased region" description="Low complexity" evidence="3">
    <location>
        <begin position="107"/>
        <end position="120"/>
    </location>
</feature>
<dbReference type="InterPro" id="IPR000980">
    <property type="entry name" value="SH2"/>
</dbReference>
<protein>
    <submittedName>
        <fullName evidence="5">(Atlantic silverside) hypothetical protein</fullName>
    </submittedName>
</protein>
<dbReference type="GO" id="GO:0035556">
    <property type="term" value="P:intracellular signal transduction"/>
    <property type="evidence" value="ECO:0007669"/>
    <property type="project" value="TreeGrafter"/>
</dbReference>
<dbReference type="PROSITE" id="PS50001">
    <property type="entry name" value="SH2"/>
    <property type="match status" value="1"/>
</dbReference>
<evidence type="ECO:0000256" key="3">
    <source>
        <dbReference type="SAM" id="MobiDB-lite"/>
    </source>
</evidence>
<dbReference type="PANTHER" id="PTHR14098:SF2">
    <property type="entry name" value="CYTOKINE-DEPENDENT HEMATOPOIETIC CELL LINKER"/>
    <property type="match status" value="1"/>
</dbReference>
<feature type="region of interest" description="Disordered" evidence="3">
    <location>
        <begin position="51"/>
        <end position="120"/>
    </location>
</feature>
<name>A0A8S4BT48_9TELE</name>
<comment type="caution">
    <text evidence="5">The sequence shown here is derived from an EMBL/GenBank/DDBJ whole genome shotgun (WGS) entry which is preliminary data.</text>
</comment>
<sequence>MDRVRIDRNNAISCGNYNNVNEPEYDEVEVLDDNQGVCILPALPINEEREYADRDRSSFSSLSSVGKPPKCPPRETLHTEGPPVNRNLKPGRKKTKLDRRLPPLPPDVRFLRPPRSSSSPSTFTFEMVNAFAALSEHQTHGNEKLRTPEEEDAAFHVRGQHPAECASAHPLNKRHSWDLETHDLDKRSHQRLERVPSRRLHHEWPQTKEDIEQHEFCSVKRSQINCEEGWYIGACKRIDAEHALHLVNKNGAFLVRDCSNSSDSEPLVLVVFHDKKVYNVKIRFIESTGKFALGTGLQSNEMFDSVADIIKFHSLFPIILISGRNISGIKYPDNCVLTCPISKGDVELLLQ</sequence>
<dbReference type="PANTHER" id="PTHR14098">
    <property type="entry name" value="SH2 DOMAIN CONTAINING PROTEIN"/>
    <property type="match status" value="1"/>
</dbReference>
<dbReference type="Gene3D" id="3.30.505.10">
    <property type="entry name" value="SH2 domain"/>
    <property type="match status" value="1"/>
</dbReference>
<reference evidence="5" key="1">
    <citation type="submission" date="2021-05" db="EMBL/GenBank/DDBJ databases">
        <authorList>
            <person name="Tigano A."/>
        </authorList>
    </citation>
    <scope>NUCLEOTIDE SEQUENCE</scope>
</reference>
<evidence type="ECO:0000313" key="6">
    <source>
        <dbReference type="Proteomes" id="UP000677803"/>
    </source>
</evidence>
<keyword evidence="1 2" id="KW-0727">SH2 domain</keyword>
<dbReference type="SMART" id="SM00252">
    <property type="entry name" value="SH2"/>
    <property type="match status" value="1"/>
</dbReference>
<dbReference type="Pfam" id="PF00017">
    <property type="entry name" value="SH2"/>
    <property type="match status" value="1"/>
</dbReference>
<keyword evidence="6" id="KW-1185">Reference proteome</keyword>
<dbReference type="FunFam" id="3.30.505.10:FF:000016">
    <property type="entry name" value="B-cell linker protein isoform 2"/>
    <property type="match status" value="1"/>
</dbReference>
<feature type="domain" description="SH2" evidence="4">
    <location>
        <begin position="230"/>
        <end position="333"/>
    </location>
</feature>
<dbReference type="InterPro" id="IPR036860">
    <property type="entry name" value="SH2_dom_sf"/>
</dbReference>
<accession>A0A8S4BT48</accession>
<dbReference type="GO" id="GO:0005737">
    <property type="term" value="C:cytoplasm"/>
    <property type="evidence" value="ECO:0007669"/>
    <property type="project" value="UniProtKB-ARBA"/>
</dbReference>
<evidence type="ECO:0000313" key="5">
    <source>
        <dbReference type="EMBL" id="CAG5989758.1"/>
    </source>
</evidence>
<dbReference type="GO" id="GO:0007169">
    <property type="term" value="P:cell surface receptor protein tyrosine kinase signaling pathway"/>
    <property type="evidence" value="ECO:0007669"/>
    <property type="project" value="TreeGrafter"/>
</dbReference>
<dbReference type="OrthoDB" id="9945442at2759"/>
<dbReference type="InterPro" id="IPR051751">
    <property type="entry name" value="Immunoreceptor_sig_adapters"/>
</dbReference>